<dbReference type="Gene3D" id="3.40.50.1820">
    <property type="entry name" value="alpha/beta hydrolase"/>
    <property type="match status" value="1"/>
</dbReference>
<dbReference type="EMBL" id="JAZHXI010000012">
    <property type="protein sequence ID" value="KAL2065382.1"/>
    <property type="molecule type" value="Genomic_DNA"/>
</dbReference>
<dbReference type="Pfam" id="PF12146">
    <property type="entry name" value="Hydrolase_4"/>
    <property type="match status" value="1"/>
</dbReference>
<keyword evidence="4" id="KW-1185">Reference proteome</keyword>
<sequence length="301" mass="32629">MALNRRDIEFSTVDGTTLRGWFYSPGGSGGKRPCIIMANGITGVKEQVLPGFAERFQAANYGVLVYDYRNWGSSDGLPREETNPIQQSRDLSDAFDFALTLNEVDASKVVYWGTSMGGGVVLHAAALDKRICAVISQVPFISGEALVPLAAPFLNVLYGNRQEVKAGKTPGLKKMFADTPEAALEGDPEAMLHDPNVHDFILALKKSNKPWSPYVTTQSLLDMVAFEPLAFIHRIAPTPLLLIAADNDSCCNTSSQLKAYSQALEPKTLSILKGCGHFDACLGPGFEKNIKAQLNFLATTL</sequence>
<dbReference type="InterPro" id="IPR029058">
    <property type="entry name" value="AB_hydrolase_fold"/>
</dbReference>
<comment type="similarity">
    <text evidence="1">Belongs to the polyketide transferase af380 family.</text>
</comment>
<evidence type="ECO:0000313" key="3">
    <source>
        <dbReference type="EMBL" id="KAL2065382.1"/>
    </source>
</evidence>
<dbReference type="PANTHER" id="PTHR47751">
    <property type="entry name" value="SUPERFAMILY HYDROLASE, PUTATIVE (AFU_ORTHOLOGUE AFUA_2G16580)-RELATED"/>
    <property type="match status" value="1"/>
</dbReference>
<dbReference type="Proteomes" id="UP001595075">
    <property type="component" value="Unassembled WGS sequence"/>
</dbReference>
<feature type="domain" description="Serine aminopeptidase S33" evidence="2">
    <location>
        <begin position="37"/>
        <end position="277"/>
    </location>
</feature>
<dbReference type="Gene3D" id="1.10.10.800">
    <property type="match status" value="1"/>
</dbReference>
<dbReference type="SUPFAM" id="SSF53474">
    <property type="entry name" value="alpha/beta-Hydrolases"/>
    <property type="match status" value="1"/>
</dbReference>
<dbReference type="PANTHER" id="PTHR47751:SF2">
    <property type="entry name" value="DLTD N-TERMINAL DOMAIN PROTEIN (AFU_ORTHOLOGUE AFUA_8G00380)-RELATED"/>
    <property type="match status" value="1"/>
</dbReference>
<reference evidence="3 4" key="1">
    <citation type="journal article" date="2024" name="Commun. Biol.">
        <title>Comparative genomic analysis of thermophilic fungi reveals convergent evolutionary adaptations and gene losses.</title>
        <authorList>
            <person name="Steindorff A.S."/>
            <person name="Aguilar-Pontes M.V."/>
            <person name="Robinson A.J."/>
            <person name="Andreopoulos B."/>
            <person name="LaButti K."/>
            <person name="Kuo A."/>
            <person name="Mondo S."/>
            <person name="Riley R."/>
            <person name="Otillar R."/>
            <person name="Haridas S."/>
            <person name="Lipzen A."/>
            <person name="Grimwood J."/>
            <person name="Schmutz J."/>
            <person name="Clum A."/>
            <person name="Reid I.D."/>
            <person name="Moisan M.C."/>
            <person name="Butler G."/>
            <person name="Nguyen T.T.M."/>
            <person name="Dewar K."/>
            <person name="Conant G."/>
            <person name="Drula E."/>
            <person name="Henrissat B."/>
            <person name="Hansel C."/>
            <person name="Singer S."/>
            <person name="Hutchinson M.I."/>
            <person name="de Vries R.P."/>
            <person name="Natvig D.O."/>
            <person name="Powell A.J."/>
            <person name="Tsang A."/>
            <person name="Grigoriev I.V."/>
        </authorList>
    </citation>
    <scope>NUCLEOTIDE SEQUENCE [LARGE SCALE GENOMIC DNA]</scope>
    <source>
        <strain evidence="3 4">CBS 494.80</strain>
    </source>
</reference>
<dbReference type="InterPro" id="IPR051411">
    <property type="entry name" value="Polyketide_trans_af380"/>
</dbReference>
<evidence type="ECO:0000259" key="2">
    <source>
        <dbReference type="Pfam" id="PF12146"/>
    </source>
</evidence>
<name>A0ABR4C6X4_9HELO</name>
<dbReference type="InterPro" id="IPR022742">
    <property type="entry name" value="Hydrolase_4"/>
</dbReference>
<protein>
    <recommendedName>
        <fullName evidence="2">Serine aminopeptidase S33 domain-containing protein</fullName>
    </recommendedName>
</protein>
<accession>A0ABR4C6X4</accession>
<proteinExistence type="inferred from homology"/>
<organism evidence="3 4">
    <name type="scientific">Oculimacula yallundae</name>
    <dbReference type="NCBI Taxonomy" id="86028"/>
    <lineage>
        <taxon>Eukaryota</taxon>
        <taxon>Fungi</taxon>
        <taxon>Dikarya</taxon>
        <taxon>Ascomycota</taxon>
        <taxon>Pezizomycotina</taxon>
        <taxon>Leotiomycetes</taxon>
        <taxon>Helotiales</taxon>
        <taxon>Ploettnerulaceae</taxon>
        <taxon>Oculimacula</taxon>
    </lineage>
</organism>
<gene>
    <name evidence="3" type="ORF">VTL71DRAFT_3052</name>
</gene>
<comment type="caution">
    <text evidence="3">The sequence shown here is derived from an EMBL/GenBank/DDBJ whole genome shotgun (WGS) entry which is preliminary data.</text>
</comment>
<evidence type="ECO:0000313" key="4">
    <source>
        <dbReference type="Proteomes" id="UP001595075"/>
    </source>
</evidence>
<evidence type="ECO:0000256" key="1">
    <source>
        <dbReference type="ARBA" id="ARBA00029464"/>
    </source>
</evidence>